<dbReference type="AlphaFoldDB" id="A0A517LTG1"/>
<proteinExistence type="predicted"/>
<dbReference type="Pfam" id="PF01928">
    <property type="entry name" value="CYTH"/>
    <property type="match status" value="1"/>
</dbReference>
<dbReference type="KEGG" id="ruv:EC9_00700"/>
<feature type="domain" description="CYTH" evidence="1">
    <location>
        <begin position="3"/>
        <end position="184"/>
    </location>
</feature>
<dbReference type="InterPro" id="IPR033469">
    <property type="entry name" value="CYTH-like_dom_sf"/>
</dbReference>
<reference evidence="2 3" key="1">
    <citation type="submission" date="2019-02" db="EMBL/GenBank/DDBJ databases">
        <title>Deep-cultivation of Planctomycetes and their phenomic and genomic characterization uncovers novel biology.</title>
        <authorList>
            <person name="Wiegand S."/>
            <person name="Jogler M."/>
            <person name="Boedeker C."/>
            <person name="Pinto D."/>
            <person name="Vollmers J."/>
            <person name="Rivas-Marin E."/>
            <person name="Kohn T."/>
            <person name="Peeters S.H."/>
            <person name="Heuer A."/>
            <person name="Rast P."/>
            <person name="Oberbeckmann S."/>
            <person name="Bunk B."/>
            <person name="Jeske O."/>
            <person name="Meyerdierks A."/>
            <person name="Storesund J.E."/>
            <person name="Kallscheuer N."/>
            <person name="Luecker S."/>
            <person name="Lage O.M."/>
            <person name="Pohl T."/>
            <person name="Merkel B.J."/>
            <person name="Hornburger P."/>
            <person name="Mueller R.-W."/>
            <person name="Bruemmer F."/>
            <person name="Labrenz M."/>
            <person name="Spormann A.M."/>
            <person name="Op den Camp H."/>
            <person name="Overmann J."/>
            <person name="Amann R."/>
            <person name="Jetten M.S.M."/>
            <person name="Mascher T."/>
            <person name="Medema M.H."/>
            <person name="Devos D.P."/>
            <person name="Kaster A.-K."/>
            <person name="Ovreas L."/>
            <person name="Rohde M."/>
            <person name="Galperin M.Y."/>
            <person name="Jogler C."/>
        </authorList>
    </citation>
    <scope>NUCLEOTIDE SEQUENCE [LARGE SCALE GENOMIC DNA]</scope>
    <source>
        <strain evidence="2 3">EC9</strain>
    </source>
</reference>
<dbReference type="EMBL" id="CP036261">
    <property type="protein sequence ID" value="QDS85912.1"/>
    <property type="molecule type" value="Genomic_DNA"/>
</dbReference>
<gene>
    <name evidence="2" type="ORF">EC9_00700</name>
</gene>
<dbReference type="InterPro" id="IPR023577">
    <property type="entry name" value="CYTH_domain"/>
</dbReference>
<dbReference type="InterPro" id="IPR008173">
    <property type="entry name" value="Adenylyl_cyclase_CyaB"/>
</dbReference>
<dbReference type="Gene3D" id="2.40.320.10">
    <property type="entry name" value="Hypothetical Protein Pfu-838710-001"/>
    <property type="match status" value="1"/>
</dbReference>
<sequence>MSQYEVELKFPVANLAALRRQLIDRGARPLGIQQHRDTYYNHPCRDFAETHEALRIRRVDDQPMITYKGAKLDSPVKTRIELEWALGAGDVDGSNTEAMLVHLGFRRVAEVAKQRESFAVQPEAPSSELTVTLDDVQRVGTYAEIECIAEADGIGRAQEYVQAFAESLGLQNPEKRSYLRMLLQADG</sequence>
<dbReference type="CDD" id="cd07890">
    <property type="entry name" value="CYTH-like_AC_IV-like"/>
    <property type="match status" value="1"/>
</dbReference>
<dbReference type="PANTHER" id="PTHR21028">
    <property type="entry name" value="SI:CH211-156B7.4"/>
    <property type="match status" value="1"/>
</dbReference>
<evidence type="ECO:0000259" key="1">
    <source>
        <dbReference type="PROSITE" id="PS51707"/>
    </source>
</evidence>
<dbReference type="PANTHER" id="PTHR21028:SF2">
    <property type="entry name" value="CYTH DOMAIN-CONTAINING PROTEIN"/>
    <property type="match status" value="1"/>
</dbReference>
<dbReference type="SMART" id="SM01118">
    <property type="entry name" value="CYTH"/>
    <property type="match status" value="1"/>
</dbReference>
<keyword evidence="3" id="KW-1185">Reference proteome</keyword>
<evidence type="ECO:0000313" key="3">
    <source>
        <dbReference type="Proteomes" id="UP000319557"/>
    </source>
</evidence>
<name>A0A517LTG1_9BACT</name>
<dbReference type="RefSeq" id="WP_145341380.1">
    <property type="nucleotide sequence ID" value="NZ_CP036261.1"/>
</dbReference>
<dbReference type="Proteomes" id="UP000319557">
    <property type="component" value="Chromosome"/>
</dbReference>
<protein>
    <submittedName>
        <fullName evidence="2">CYTH domain protein</fullName>
    </submittedName>
</protein>
<organism evidence="2 3">
    <name type="scientific">Rosistilla ulvae</name>
    <dbReference type="NCBI Taxonomy" id="1930277"/>
    <lineage>
        <taxon>Bacteria</taxon>
        <taxon>Pseudomonadati</taxon>
        <taxon>Planctomycetota</taxon>
        <taxon>Planctomycetia</taxon>
        <taxon>Pirellulales</taxon>
        <taxon>Pirellulaceae</taxon>
        <taxon>Rosistilla</taxon>
    </lineage>
</organism>
<dbReference type="OrthoDB" id="269802at2"/>
<dbReference type="PROSITE" id="PS51707">
    <property type="entry name" value="CYTH"/>
    <property type="match status" value="1"/>
</dbReference>
<dbReference type="NCBIfam" id="TIGR00318">
    <property type="entry name" value="cyaB"/>
    <property type="match status" value="1"/>
</dbReference>
<accession>A0A517LTG1</accession>
<evidence type="ECO:0000313" key="2">
    <source>
        <dbReference type="EMBL" id="QDS85912.1"/>
    </source>
</evidence>
<dbReference type="SUPFAM" id="SSF55154">
    <property type="entry name" value="CYTH-like phosphatases"/>
    <property type="match status" value="1"/>
</dbReference>